<feature type="chain" id="PRO_5040901551" description="DUF5666 domain-containing protein" evidence="1">
    <location>
        <begin position="24"/>
        <end position="165"/>
    </location>
</feature>
<dbReference type="RefSeq" id="WP_270026363.1">
    <property type="nucleotide sequence ID" value="NZ_JAPDDP010000029.1"/>
</dbReference>
<organism evidence="2 3">
    <name type="scientific">Solirubrobacter phytolaccae</name>
    <dbReference type="NCBI Taxonomy" id="1404360"/>
    <lineage>
        <taxon>Bacteria</taxon>
        <taxon>Bacillati</taxon>
        <taxon>Actinomycetota</taxon>
        <taxon>Thermoleophilia</taxon>
        <taxon>Solirubrobacterales</taxon>
        <taxon>Solirubrobacteraceae</taxon>
        <taxon>Solirubrobacter</taxon>
    </lineage>
</organism>
<keyword evidence="1" id="KW-0732">Signal</keyword>
<name>A0A9X3NDD7_9ACTN</name>
<evidence type="ECO:0000313" key="2">
    <source>
        <dbReference type="EMBL" id="MDA0182006.1"/>
    </source>
</evidence>
<evidence type="ECO:0008006" key="4">
    <source>
        <dbReference type="Google" id="ProtNLM"/>
    </source>
</evidence>
<sequence>MAVCRLAVLSAVLAFALVGPAFAADPIEPRADLTLKGQIQFPRAQSMYVRTGAKDGSRLTVALGFHGKCKGGGLGELWASNVAAKPEVRVRDGKFEAELTGTSRNVGGVSGRTASYTWTFSGRFTDREVAVATVSGTAEVRNGSKVVSRCEIRKPASVRLAVRSA</sequence>
<reference evidence="2" key="1">
    <citation type="submission" date="2022-10" db="EMBL/GenBank/DDBJ databases">
        <title>The WGS of Solirubrobacter phytolaccae KCTC 29190.</title>
        <authorList>
            <person name="Jiang Z."/>
        </authorList>
    </citation>
    <scope>NUCLEOTIDE SEQUENCE</scope>
    <source>
        <strain evidence="2">KCTC 29190</strain>
    </source>
</reference>
<dbReference type="EMBL" id="JAPDDP010000029">
    <property type="protein sequence ID" value="MDA0182006.1"/>
    <property type="molecule type" value="Genomic_DNA"/>
</dbReference>
<comment type="caution">
    <text evidence="2">The sequence shown here is derived from an EMBL/GenBank/DDBJ whole genome shotgun (WGS) entry which is preliminary data.</text>
</comment>
<protein>
    <recommendedName>
        <fullName evidence="4">DUF5666 domain-containing protein</fullName>
    </recommendedName>
</protein>
<dbReference type="Proteomes" id="UP001147653">
    <property type="component" value="Unassembled WGS sequence"/>
</dbReference>
<dbReference type="AlphaFoldDB" id="A0A9X3NDD7"/>
<evidence type="ECO:0000313" key="3">
    <source>
        <dbReference type="Proteomes" id="UP001147653"/>
    </source>
</evidence>
<accession>A0A9X3NDD7</accession>
<keyword evidence="3" id="KW-1185">Reference proteome</keyword>
<evidence type="ECO:0000256" key="1">
    <source>
        <dbReference type="SAM" id="SignalP"/>
    </source>
</evidence>
<proteinExistence type="predicted"/>
<gene>
    <name evidence="2" type="ORF">OJ997_17005</name>
</gene>
<feature type="signal peptide" evidence="1">
    <location>
        <begin position="1"/>
        <end position="23"/>
    </location>
</feature>